<gene>
    <name evidence="2 5" type="primary">thiL</name>
    <name evidence="5" type="ORF">EZH22_20360</name>
</gene>
<dbReference type="InterPro" id="IPR010918">
    <property type="entry name" value="PurM-like_C_dom"/>
</dbReference>
<feature type="binding site" evidence="2">
    <location>
        <position position="150"/>
    </location>
    <ligand>
        <name>ATP</name>
        <dbReference type="ChEBI" id="CHEBI:30616"/>
    </ligand>
</feature>
<dbReference type="Pfam" id="PF00586">
    <property type="entry name" value="AIRS"/>
    <property type="match status" value="1"/>
</dbReference>
<dbReference type="Gene3D" id="3.90.650.10">
    <property type="entry name" value="PurM-like C-terminal domain"/>
    <property type="match status" value="1"/>
</dbReference>
<organism evidence="5 6">
    <name type="scientific">Xanthobacter dioxanivorans</name>
    <dbReference type="NCBI Taxonomy" id="2528964"/>
    <lineage>
        <taxon>Bacteria</taxon>
        <taxon>Pseudomonadati</taxon>
        <taxon>Pseudomonadota</taxon>
        <taxon>Alphaproteobacteria</taxon>
        <taxon>Hyphomicrobiales</taxon>
        <taxon>Xanthobacteraceae</taxon>
        <taxon>Xanthobacter</taxon>
    </lineage>
</organism>
<dbReference type="NCBIfam" id="TIGR01379">
    <property type="entry name" value="thiL"/>
    <property type="match status" value="1"/>
</dbReference>
<evidence type="ECO:0000259" key="3">
    <source>
        <dbReference type="Pfam" id="PF00586"/>
    </source>
</evidence>
<comment type="pathway">
    <text evidence="2">Cofactor biosynthesis; thiamine diphosphate biosynthesis; thiamine diphosphate from thiamine phosphate: step 1/1.</text>
</comment>
<comment type="function">
    <text evidence="2">Catalyzes the ATP-dependent phosphorylation of thiamine-monophosphate (TMP) to form thiamine-pyrophosphate (TPP), the active form of vitamin B1.</text>
</comment>
<accession>A0A974PLX0</accession>
<keyword evidence="2 5" id="KW-0808">Transferase</keyword>
<dbReference type="PIRSF" id="PIRSF005303">
    <property type="entry name" value="Thiam_monoph_kin"/>
    <property type="match status" value="1"/>
</dbReference>
<dbReference type="HAMAP" id="MF_02128">
    <property type="entry name" value="TMP_kinase"/>
    <property type="match status" value="1"/>
</dbReference>
<feature type="domain" description="PurM-like N-terminal" evidence="3">
    <location>
        <begin position="30"/>
        <end position="142"/>
    </location>
</feature>
<feature type="binding site" evidence="2">
    <location>
        <position position="76"/>
    </location>
    <ligand>
        <name>Mg(2+)</name>
        <dbReference type="ChEBI" id="CHEBI:18420"/>
        <label>2</label>
    </ligand>
</feature>
<dbReference type="Proteomes" id="UP000596427">
    <property type="component" value="Chromosome"/>
</dbReference>
<dbReference type="InterPro" id="IPR036921">
    <property type="entry name" value="PurM-like_N_sf"/>
</dbReference>
<feature type="binding site" evidence="2">
    <location>
        <position position="48"/>
    </location>
    <ligand>
        <name>Mg(2+)</name>
        <dbReference type="ChEBI" id="CHEBI:18420"/>
        <label>2</label>
    </ligand>
</feature>
<feature type="binding site" evidence="2">
    <location>
        <position position="222"/>
    </location>
    <ligand>
        <name>ATP</name>
        <dbReference type="ChEBI" id="CHEBI:30616"/>
    </ligand>
</feature>
<keyword evidence="6" id="KW-1185">Reference proteome</keyword>
<evidence type="ECO:0000259" key="4">
    <source>
        <dbReference type="Pfam" id="PF02769"/>
    </source>
</evidence>
<sequence>MQSGDSGEDRFIARFFRPIAGSAAALGLMDDAALLAPPDGCDLVLTKDAVVAGVHFFPDDPPASIARKALRVNLSDLAAKGAAPLGALLAIALPKGTPDAWMEAFAAALGADAAAFGCPILGGDTVSTPGPVTISLTALGSVPKGGFVPRTGAGPGQAIVVSGTIGDGALGLVLRQDAARRAFAGLDLEQRGHLLDRYLHPQPRLALAPVVRAYATAAMDVSDGLAGDVAKMLRVSGCGGRIEARRVPLSAAAAAVVAAEPALLATVLGGGDDYEIVACVPHARLPAFAADAARAGVPVARIGETRDGQGLDVTDAGGRPLDLGAGSFSHF</sequence>
<feature type="binding site" evidence="2">
    <location>
        <begin position="123"/>
        <end position="124"/>
    </location>
    <ligand>
        <name>ATP</name>
        <dbReference type="ChEBI" id="CHEBI:30616"/>
    </ligand>
</feature>
<feature type="binding site" evidence="2">
    <location>
        <position position="223"/>
    </location>
    <ligand>
        <name>Mg(2+)</name>
        <dbReference type="ChEBI" id="CHEBI:18420"/>
        <label>5</label>
    </ligand>
</feature>
<reference evidence="5 6" key="1">
    <citation type="submission" date="2020-10" db="EMBL/GenBank/DDBJ databases">
        <title>Degradation of 1,4-Dioxane by Xanthobacter sp. YN2, via a Novel Group-2 Soluble Di-Iron Monooxygenase.</title>
        <authorList>
            <person name="Ma F."/>
            <person name="Wang Y."/>
            <person name="Yang J."/>
            <person name="Guo H."/>
            <person name="Su D."/>
            <person name="Yu L."/>
        </authorList>
    </citation>
    <scope>NUCLEOTIDE SEQUENCE [LARGE SCALE GENOMIC DNA]</scope>
    <source>
        <strain evidence="5 6">YN2</strain>
    </source>
</reference>
<feature type="binding site" evidence="2">
    <location>
        <position position="272"/>
    </location>
    <ligand>
        <name>substrate</name>
    </ligand>
</feature>
<feature type="binding site" evidence="2">
    <location>
        <position position="220"/>
    </location>
    <ligand>
        <name>Mg(2+)</name>
        <dbReference type="ChEBI" id="CHEBI:18420"/>
        <label>3</label>
    </ligand>
</feature>
<dbReference type="GO" id="GO:0005524">
    <property type="term" value="F:ATP binding"/>
    <property type="evidence" value="ECO:0007669"/>
    <property type="project" value="UniProtKB-UniRule"/>
</dbReference>
<dbReference type="InterPro" id="IPR006283">
    <property type="entry name" value="ThiL-like"/>
</dbReference>
<keyword evidence="2" id="KW-0479">Metal-binding</keyword>
<dbReference type="GO" id="GO:0000287">
    <property type="term" value="F:magnesium ion binding"/>
    <property type="evidence" value="ECO:0007669"/>
    <property type="project" value="UniProtKB-UniRule"/>
</dbReference>
<keyword evidence="2" id="KW-0460">Magnesium</keyword>
<feature type="binding site" evidence="2">
    <location>
        <position position="76"/>
    </location>
    <ligand>
        <name>Mg(2+)</name>
        <dbReference type="ChEBI" id="CHEBI:18420"/>
        <label>4</label>
    </ligand>
</feature>
<dbReference type="SUPFAM" id="SSF55326">
    <property type="entry name" value="PurM N-terminal domain-like"/>
    <property type="match status" value="1"/>
</dbReference>
<evidence type="ECO:0000313" key="5">
    <source>
        <dbReference type="EMBL" id="QRG05420.1"/>
    </source>
</evidence>
<feature type="domain" description="PurM-like C-terminal" evidence="4">
    <location>
        <begin position="154"/>
        <end position="314"/>
    </location>
</feature>
<feature type="binding site" evidence="2">
    <location>
        <position position="124"/>
    </location>
    <ligand>
        <name>Mg(2+)</name>
        <dbReference type="ChEBI" id="CHEBI:18420"/>
        <label>1</label>
    </ligand>
</feature>
<dbReference type="AlphaFoldDB" id="A0A974PLX0"/>
<feature type="binding site" evidence="2">
    <location>
        <position position="76"/>
    </location>
    <ligand>
        <name>Mg(2+)</name>
        <dbReference type="ChEBI" id="CHEBI:18420"/>
        <label>3</label>
    </ligand>
</feature>
<feature type="binding site" evidence="2">
    <location>
        <position position="48"/>
    </location>
    <ligand>
        <name>Mg(2+)</name>
        <dbReference type="ChEBI" id="CHEBI:18420"/>
        <label>1</label>
    </ligand>
</feature>
<evidence type="ECO:0000313" key="6">
    <source>
        <dbReference type="Proteomes" id="UP000596427"/>
    </source>
</evidence>
<evidence type="ECO:0000256" key="1">
    <source>
        <dbReference type="ARBA" id="ARBA00022977"/>
    </source>
</evidence>
<dbReference type="Pfam" id="PF02769">
    <property type="entry name" value="AIRS_C"/>
    <property type="match status" value="1"/>
</dbReference>
<comment type="miscellaneous">
    <text evidence="2">Reaction mechanism of ThiL seems to utilize a direct, inline transfer of the gamma-phosphate of ATP to TMP rather than a phosphorylated enzyme intermediate.</text>
</comment>
<feature type="binding site" evidence="2">
    <location>
        <position position="55"/>
    </location>
    <ligand>
        <name>substrate</name>
    </ligand>
</feature>
<keyword evidence="2" id="KW-0547">Nucleotide-binding</keyword>
<protein>
    <recommendedName>
        <fullName evidence="2">Thiamine-monophosphate kinase</fullName>
        <shortName evidence="2">TMP kinase</shortName>
        <shortName evidence="2">Thiamine-phosphate kinase</shortName>
        <ecNumber evidence="2">2.7.4.16</ecNumber>
    </recommendedName>
</protein>
<keyword evidence="2" id="KW-0067">ATP-binding</keyword>
<dbReference type="PANTHER" id="PTHR30270">
    <property type="entry name" value="THIAMINE-MONOPHOSPHATE KINASE"/>
    <property type="match status" value="1"/>
</dbReference>
<comment type="caution">
    <text evidence="2">Lacks conserved residue(s) required for the propagation of feature annotation.</text>
</comment>
<feature type="binding site" evidence="2">
    <location>
        <position position="31"/>
    </location>
    <ligand>
        <name>Mg(2+)</name>
        <dbReference type="ChEBI" id="CHEBI:18420"/>
        <label>4</label>
    </ligand>
</feature>
<feature type="binding site" evidence="2">
    <location>
        <position position="31"/>
    </location>
    <ligand>
        <name>Mg(2+)</name>
        <dbReference type="ChEBI" id="CHEBI:18420"/>
        <label>3</label>
    </ligand>
</feature>
<comment type="catalytic activity">
    <reaction evidence="2">
        <text>thiamine phosphate + ATP = thiamine diphosphate + ADP</text>
        <dbReference type="Rhea" id="RHEA:15913"/>
        <dbReference type="ChEBI" id="CHEBI:30616"/>
        <dbReference type="ChEBI" id="CHEBI:37575"/>
        <dbReference type="ChEBI" id="CHEBI:58937"/>
        <dbReference type="ChEBI" id="CHEBI:456216"/>
        <dbReference type="EC" id="2.7.4.16"/>
    </reaction>
</comment>
<proteinExistence type="inferred from homology"/>
<dbReference type="PANTHER" id="PTHR30270:SF0">
    <property type="entry name" value="THIAMINE-MONOPHOSPHATE KINASE"/>
    <property type="match status" value="1"/>
</dbReference>
<keyword evidence="2 5" id="KW-0418">Kinase</keyword>
<feature type="binding site" evidence="2">
    <location>
        <position position="328"/>
    </location>
    <ligand>
        <name>substrate</name>
    </ligand>
</feature>
<dbReference type="GO" id="GO:0009229">
    <property type="term" value="P:thiamine diphosphate biosynthetic process"/>
    <property type="evidence" value="ECO:0007669"/>
    <property type="project" value="UniProtKB-UniRule"/>
</dbReference>
<dbReference type="CDD" id="cd02194">
    <property type="entry name" value="ThiL"/>
    <property type="match status" value="1"/>
</dbReference>
<dbReference type="Gene3D" id="3.30.1330.10">
    <property type="entry name" value="PurM-like, N-terminal domain"/>
    <property type="match status" value="1"/>
</dbReference>
<dbReference type="RefSeq" id="WP_203192286.1">
    <property type="nucleotide sequence ID" value="NZ_CP063362.1"/>
</dbReference>
<dbReference type="SUPFAM" id="SSF56042">
    <property type="entry name" value="PurM C-terminal domain-like"/>
    <property type="match status" value="1"/>
</dbReference>
<dbReference type="EMBL" id="CP063362">
    <property type="protein sequence ID" value="QRG05420.1"/>
    <property type="molecule type" value="Genomic_DNA"/>
</dbReference>
<keyword evidence="1 2" id="KW-0784">Thiamine biosynthesis</keyword>
<comment type="similarity">
    <text evidence="2">Belongs to the thiamine-monophosphate kinase family.</text>
</comment>
<dbReference type="InterPro" id="IPR016188">
    <property type="entry name" value="PurM-like_N"/>
</dbReference>
<dbReference type="GO" id="GO:0009030">
    <property type="term" value="F:thiamine-phosphate kinase activity"/>
    <property type="evidence" value="ECO:0007669"/>
    <property type="project" value="UniProtKB-UniRule"/>
</dbReference>
<name>A0A974PLX0_9HYPH</name>
<dbReference type="KEGG" id="xdi:EZH22_20360"/>
<evidence type="ECO:0000256" key="2">
    <source>
        <dbReference type="HAMAP-Rule" id="MF_02128"/>
    </source>
</evidence>
<dbReference type="GO" id="GO:0009228">
    <property type="term" value="P:thiamine biosynthetic process"/>
    <property type="evidence" value="ECO:0007669"/>
    <property type="project" value="UniProtKB-KW"/>
</dbReference>
<dbReference type="EC" id="2.7.4.16" evidence="2"/>
<feature type="binding site" evidence="2">
    <location>
        <position position="46"/>
    </location>
    <ligand>
        <name>Mg(2+)</name>
        <dbReference type="ChEBI" id="CHEBI:18420"/>
        <label>4</label>
    </ligand>
</feature>
<dbReference type="InterPro" id="IPR036676">
    <property type="entry name" value="PurM-like_C_sf"/>
</dbReference>